<proteinExistence type="predicted"/>
<dbReference type="AlphaFoldDB" id="A0A917S231"/>
<reference evidence="1" key="1">
    <citation type="journal article" date="2014" name="Int. J. Syst. Evol. Microbiol.">
        <title>Complete genome sequence of Corynebacterium casei LMG S-19264T (=DSM 44701T), isolated from a smear-ripened cheese.</title>
        <authorList>
            <consortium name="US DOE Joint Genome Institute (JGI-PGF)"/>
            <person name="Walter F."/>
            <person name="Albersmeier A."/>
            <person name="Kalinowski J."/>
            <person name="Ruckert C."/>
        </authorList>
    </citation>
    <scope>NUCLEOTIDE SEQUENCE</scope>
    <source>
        <strain evidence="1">CGMCC 4.7306</strain>
    </source>
</reference>
<keyword evidence="2" id="KW-1185">Reference proteome</keyword>
<accession>A0A917S231</accession>
<protein>
    <recommendedName>
        <fullName evidence="3">LicD family protein</fullName>
    </recommendedName>
</protein>
<evidence type="ECO:0000313" key="2">
    <source>
        <dbReference type="Proteomes" id="UP000613840"/>
    </source>
</evidence>
<dbReference type="SUPFAM" id="SSF49785">
    <property type="entry name" value="Galactose-binding domain-like"/>
    <property type="match status" value="1"/>
</dbReference>
<evidence type="ECO:0008006" key="3">
    <source>
        <dbReference type="Google" id="ProtNLM"/>
    </source>
</evidence>
<gene>
    <name evidence="1" type="ORF">GCM10011575_07100</name>
</gene>
<evidence type="ECO:0000313" key="1">
    <source>
        <dbReference type="EMBL" id="GGL51347.1"/>
    </source>
</evidence>
<dbReference type="InterPro" id="IPR008979">
    <property type="entry name" value="Galactose-bd-like_sf"/>
</dbReference>
<organism evidence="1 2">
    <name type="scientific">Microlunatus endophyticus</name>
    <dbReference type="NCBI Taxonomy" id="1716077"/>
    <lineage>
        <taxon>Bacteria</taxon>
        <taxon>Bacillati</taxon>
        <taxon>Actinomycetota</taxon>
        <taxon>Actinomycetes</taxon>
        <taxon>Propionibacteriales</taxon>
        <taxon>Propionibacteriaceae</taxon>
        <taxon>Microlunatus</taxon>
    </lineage>
</organism>
<reference evidence="1" key="2">
    <citation type="submission" date="2020-09" db="EMBL/GenBank/DDBJ databases">
        <authorList>
            <person name="Sun Q."/>
            <person name="Zhou Y."/>
        </authorList>
    </citation>
    <scope>NUCLEOTIDE SEQUENCE</scope>
    <source>
        <strain evidence="1">CGMCC 4.7306</strain>
    </source>
</reference>
<dbReference type="Pfam" id="PF22633">
    <property type="entry name" value="F5_F8_type_C_2"/>
    <property type="match status" value="1"/>
</dbReference>
<dbReference type="Proteomes" id="UP000613840">
    <property type="component" value="Unassembled WGS sequence"/>
</dbReference>
<name>A0A917S231_9ACTN</name>
<dbReference type="EMBL" id="BMMZ01000001">
    <property type="protein sequence ID" value="GGL51347.1"/>
    <property type="molecule type" value="Genomic_DNA"/>
</dbReference>
<dbReference type="Gene3D" id="2.60.120.260">
    <property type="entry name" value="Galactose-binding domain-like"/>
    <property type="match status" value="1"/>
</dbReference>
<comment type="caution">
    <text evidence="1">The sequence shown here is derived from an EMBL/GenBank/DDBJ whole genome shotgun (WGS) entry which is preliminary data.</text>
</comment>
<sequence>MVAISEAVRMPLIEEQTVSDSLALGRRVVAKFPDLRFLNPGGELELKMRIPAATAVRIELPSTESLHLATVLIDADGVTDLVAATSRTTSSSWKDYDKTLASGILFDPGNRETAMHTRKEWQPWMQISFTDPVEISRIFIRNRDDGTSVRARGLQVLVQNDHGRWTTVYDGIRREREFAAAMNRAYGGLTARLDPVIGRLPAWIRPDLHRGAPAGILASKPQTNRLGGDLVRILTALYLRDYTGVARDSDLLDMSADQAAHFRALVNSNILAERELEWTSHGIRRSFRFWPRVEQEQYVSFAMGVVEALRDLNDCVCLGFGSVLAVVRDHTLIPHDDDLDILIGFTQDQASSLADGIALVRQCLIPKGYSVTGNLTAHQWVTKSGSSHKVDVFVGLFEGQAISWYPGKRGSLTREMMFPAKSMQFLGTECVVPREPEQYLEQVYGSTWSIPDSNFRHQWVRSEYADIAK</sequence>